<dbReference type="OrthoDB" id="9760839at2"/>
<dbReference type="PANTHER" id="PTHR24421:SF10">
    <property type="entry name" value="NITRATE_NITRITE SENSOR PROTEIN NARQ"/>
    <property type="match status" value="1"/>
</dbReference>
<evidence type="ECO:0000256" key="9">
    <source>
        <dbReference type="SAM" id="MobiDB-lite"/>
    </source>
</evidence>
<keyword evidence="10" id="KW-0812">Transmembrane</keyword>
<dbReference type="CDD" id="cd16917">
    <property type="entry name" value="HATPase_UhpB-NarQ-NarX-like"/>
    <property type="match status" value="1"/>
</dbReference>
<evidence type="ECO:0000256" key="1">
    <source>
        <dbReference type="ARBA" id="ARBA00000085"/>
    </source>
</evidence>
<evidence type="ECO:0000256" key="8">
    <source>
        <dbReference type="ARBA" id="ARBA00023012"/>
    </source>
</evidence>
<dbReference type="Proteomes" id="UP000198748">
    <property type="component" value="Unassembled WGS sequence"/>
</dbReference>
<gene>
    <name evidence="12" type="ORF">SAMN04487996_104233</name>
</gene>
<dbReference type="Pfam" id="PF02518">
    <property type="entry name" value="HATPase_c"/>
    <property type="match status" value="1"/>
</dbReference>
<keyword evidence="3" id="KW-0597">Phosphoprotein</keyword>
<keyword evidence="10" id="KW-0472">Membrane</keyword>
<dbReference type="GO" id="GO:0046983">
    <property type="term" value="F:protein dimerization activity"/>
    <property type="evidence" value="ECO:0007669"/>
    <property type="project" value="InterPro"/>
</dbReference>
<evidence type="ECO:0000313" key="13">
    <source>
        <dbReference type="Proteomes" id="UP000198748"/>
    </source>
</evidence>
<proteinExistence type="predicted"/>
<dbReference type="SMART" id="SM00387">
    <property type="entry name" value="HATPase_c"/>
    <property type="match status" value="1"/>
</dbReference>
<keyword evidence="10" id="KW-1133">Transmembrane helix</keyword>
<dbReference type="Gene3D" id="3.30.565.10">
    <property type="entry name" value="Histidine kinase-like ATPase, C-terminal domain"/>
    <property type="match status" value="1"/>
</dbReference>
<feature type="transmembrane region" description="Helical" evidence="10">
    <location>
        <begin position="12"/>
        <end position="32"/>
    </location>
</feature>
<dbReference type="GO" id="GO:0000155">
    <property type="term" value="F:phosphorelay sensor kinase activity"/>
    <property type="evidence" value="ECO:0007669"/>
    <property type="project" value="InterPro"/>
</dbReference>
<dbReference type="InterPro" id="IPR036890">
    <property type="entry name" value="HATPase_C_sf"/>
</dbReference>
<feature type="region of interest" description="Disordered" evidence="9">
    <location>
        <begin position="265"/>
        <end position="287"/>
    </location>
</feature>
<dbReference type="Gene3D" id="1.20.5.1930">
    <property type="match status" value="1"/>
</dbReference>
<dbReference type="InterPro" id="IPR005467">
    <property type="entry name" value="His_kinase_dom"/>
</dbReference>
<accession>A0A1G7BKZ2</accession>
<comment type="catalytic activity">
    <reaction evidence="1">
        <text>ATP + protein L-histidine = ADP + protein N-phospho-L-histidine.</text>
        <dbReference type="EC" id="2.7.13.3"/>
    </reaction>
</comment>
<evidence type="ECO:0000256" key="5">
    <source>
        <dbReference type="ARBA" id="ARBA00022741"/>
    </source>
</evidence>
<evidence type="ECO:0000256" key="6">
    <source>
        <dbReference type="ARBA" id="ARBA00022777"/>
    </source>
</evidence>
<keyword evidence="7" id="KW-0067">ATP-binding</keyword>
<evidence type="ECO:0000256" key="4">
    <source>
        <dbReference type="ARBA" id="ARBA00022679"/>
    </source>
</evidence>
<organism evidence="12 13">
    <name type="scientific">Dyadobacter soli</name>
    <dbReference type="NCBI Taxonomy" id="659014"/>
    <lineage>
        <taxon>Bacteria</taxon>
        <taxon>Pseudomonadati</taxon>
        <taxon>Bacteroidota</taxon>
        <taxon>Cytophagia</taxon>
        <taxon>Cytophagales</taxon>
        <taxon>Spirosomataceae</taxon>
        <taxon>Dyadobacter</taxon>
    </lineage>
</organism>
<evidence type="ECO:0000313" key="12">
    <source>
        <dbReference type="EMBL" id="SDE27587.1"/>
    </source>
</evidence>
<reference evidence="13" key="1">
    <citation type="submission" date="2016-10" db="EMBL/GenBank/DDBJ databases">
        <authorList>
            <person name="Varghese N."/>
            <person name="Submissions S."/>
        </authorList>
    </citation>
    <scope>NUCLEOTIDE SEQUENCE [LARGE SCALE GENOMIC DNA]</scope>
    <source>
        <strain evidence="13">DSM 25329</strain>
    </source>
</reference>
<dbReference type="GO" id="GO:0016020">
    <property type="term" value="C:membrane"/>
    <property type="evidence" value="ECO:0007669"/>
    <property type="project" value="InterPro"/>
</dbReference>
<protein>
    <recommendedName>
        <fullName evidence="2">histidine kinase</fullName>
        <ecNumber evidence="2">2.7.13.3</ecNumber>
    </recommendedName>
</protein>
<evidence type="ECO:0000256" key="2">
    <source>
        <dbReference type="ARBA" id="ARBA00012438"/>
    </source>
</evidence>
<name>A0A1G7BKZ2_9BACT</name>
<sequence length="287" mass="32691">MQSNEELKLGLLIASIAMLMMAFFVIMFVMYYQKKRFEEEKRISDIEKNYNRMLLDTALNSEETERRRIAQDLHDDIGTMLSLTKLSLNQLSKLVANSGDEKEESIMKKSQSLVEETILHVRRITRDLVPTTLERFGLMEAIEEFIHKLEEDNNLVIAFQSNTEEFPRQGQKLELTLYRIMQELVNNAIKHASCTKIDIVLEIDEEMIGLRVTDNGVGFDPEKIKESNLAGLGLLGIESRLAIVNGTVQYEQPAKGGSSAIARIPVNPASGNKPEPLHPFRRERVNI</sequence>
<dbReference type="InterPro" id="IPR050482">
    <property type="entry name" value="Sensor_HK_TwoCompSys"/>
</dbReference>
<dbReference type="PROSITE" id="PS50109">
    <property type="entry name" value="HIS_KIN"/>
    <property type="match status" value="1"/>
</dbReference>
<keyword evidence="4" id="KW-0808">Transferase</keyword>
<feature type="domain" description="Histidine kinase" evidence="11">
    <location>
        <begin position="68"/>
        <end position="268"/>
    </location>
</feature>
<dbReference type="STRING" id="659014.SAMN04487996_104233"/>
<dbReference type="EMBL" id="FNAN01000004">
    <property type="protein sequence ID" value="SDE27587.1"/>
    <property type="molecule type" value="Genomic_DNA"/>
</dbReference>
<evidence type="ECO:0000256" key="10">
    <source>
        <dbReference type="SAM" id="Phobius"/>
    </source>
</evidence>
<keyword evidence="8" id="KW-0902">Two-component regulatory system</keyword>
<dbReference type="RefSeq" id="WP_090148122.1">
    <property type="nucleotide sequence ID" value="NZ_FNAN01000004.1"/>
</dbReference>
<evidence type="ECO:0000256" key="7">
    <source>
        <dbReference type="ARBA" id="ARBA00022840"/>
    </source>
</evidence>
<dbReference type="InterPro" id="IPR003594">
    <property type="entry name" value="HATPase_dom"/>
</dbReference>
<dbReference type="SUPFAM" id="SSF55874">
    <property type="entry name" value="ATPase domain of HSP90 chaperone/DNA topoisomerase II/histidine kinase"/>
    <property type="match status" value="1"/>
</dbReference>
<keyword evidence="6 12" id="KW-0418">Kinase</keyword>
<evidence type="ECO:0000256" key="3">
    <source>
        <dbReference type="ARBA" id="ARBA00022553"/>
    </source>
</evidence>
<feature type="compositionally biased region" description="Basic and acidic residues" evidence="9">
    <location>
        <begin position="275"/>
        <end position="287"/>
    </location>
</feature>
<dbReference type="EC" id="2.7.13.3" evidence="2"/>
<dbReference type="PANTHER" id="PTHR24421">
    <property type="entry name" value="NITRATE/NITRITE SENSOR PROTEIN NARX-RELATED"/>
    <property type="match status" value="1"/>
</dbReference>
<dbReference type="AlphaFoldDB" id="A0A1G7BKZ2"/>
<keyword evidence="13" id="KW-1185">Reference proteome</keyword>
<dbReference type="GO" id="GO:0005524">
    <property type="term" value="F:ATP binding"/>
    <property type="evidence" value="ECO:0007669"/>
    <property type="project" value="UniProtKB-KW"/>
</dbReference>
<dbReference type="InterPro" id="IPR011712">
    <property type="entry name" value="Sig_transdc_His_kin_sub3_dim/P"/>
</dbReference>
<dbReference type="Pfam" id="PF07730">
    <property type="entry name" value="HisKA_3"/>
    <property type="match status" value="1"/>
</dbReference>
<evidence type="ECO:0000259" key="11">
    <source>
        <dbReference type="PROSITE" id="PS50109"/>
    </source>
</evidence>
<keyword evidence="5" id="KW-0547">Nucleotide-binding</keyword>